<dbReference type="AlphaFoldDB" id="A0A516SJ32"/>
<dbReference type="InterPro" id="IPR032675">
    <property type="entry name" value="LRR_dom_sf"/>
</dbReference>
<dbReference type="PANTHER" id="PTHR24113">
    <property type="entry name" value="RAN GTPASE-ACTIVATING PROTEIN 1"/>
    <property type="match status" value="1"/>
</dbReference>
<organism evidence="6 7">
    <name type="scientific">Chitinimonas arctica</name>
    <dbReference type="NCBI Taxonomy" id="2594795"/>
    <lineage>
        <taxon>Bacteria</taxon>
        <taxon>Pseudomonadati</taxon>
        <taxon>Pseudomonadota</taxon>
        <taxon>Betaproteobacteria</taxon>
        <taxon>Neisseriales</taxon>
        <taxon>Chitinibacteraceae</taxon>
        <taxon>Chitinimonas</taxon>
    </lineage>
</organism>
<dbReference type="InterPro" id="IPR001611">
    <property type="entry name" value="Leu-rich_rpt"/>
</dbReference>
<dbReference type="SUPFAM" id="SSF52047">
    <property type="entry name" value="RNI-like"/>
    <property type="match status" value="1"/>
</dbReference>
<dbReference type="EMBL" id="CP041730">
    <property type="protein sequence ID" value="QDQ28169.1"/>
    <property type="molecule type" value="Genomic_DNA"/>
</dbReference>
<dbReference type="PANTHER" id="PTHR24113:SF12">
    <property type="entry name" value="RAN GTPASE-ACTIVATING PROTEIN 1"/>
    <property type="match status" value="1"/>
</dbReference>
<feature type="coiled-coil region" evidence="4">
    <location>
        <begin position="362"/>
        <end position="389"/>
    </location>
</feature>
<dbReference type="GO" id="GO:0006913">
    <property type="term" value="P:nucleocytoplasmic transport"/>
    <property type="evidence" value="ECO:0007669"/>
    <property type="project" value="TreeGrafter"/>
</dbReference>
<dbReference type="InterPro" id="IPR027038">
    <property type="entry name" value="RanGap"/>
</dbReference>
<feature type="coiled-coil region" evidence="4">
    <location>
        <begin position="430"/>
        <end position="457"/>
    </location>
</feature>
<dbReference type="Proteomes" id="UP000317550">
    <property type="component" value="Chromosome"/>
</dbReference>
<dbReference type="GO" id="GO:0005829">
    <property type="term" value="C:cytosol"/>
    <property type="evidence" value="ECO:0007669"/>
    <property type="project" value="TreeGrafter"/>
</dbReference>
<protein>
    <recommendedName>
        <fullName evidence="8">TIR domain-containing protein</fullName>
    </recommendedName>
</protein>
<evidence type="ECO:0000313" key="7">
    <source>
        <dbReference type="Proteomes" id="UP000317550"/>
    </source>
</evidence>
<dbReference type="OrthoDB" id="3365840at2"/>
<dbReference type="Pfam" id="PF13516">
    <property type="entry name" value="LRR_6"/>
    <property type="match status" value="2"/>
</dbReference>
<feature type="region of interest" description="Disordered" evidence="5">
    <location>
        <begin position="274"/>
        <end position="308"/>
    </location>
</feature>
<feature type="region of interest" description="Disordered" evidence="5">
    <location>
        <begin position="1"/>
        <end position="54"/>
    </location>
</feature>
<keyword evidence="3" id="KW-0677">Repeat</keyword>
<evidence type="ECO:0000256" key="3">
    <source>
        <dbReference type="ARBA" id="ARBA00022737"/>
    </source>
</evidence>
<name>A0A516SJ32_9NEIS</name>
<dbReference type="RefSeq" id="WP_144279556.1">
    <property type="nucleotide sequence ID" value="NZ_CP041730.1"/>
</dbReference>
<dbReference type="SMART" id="SM00368">
    <property type="entry name" value="LRR_RI"/>
    <property type="match status" value="5"/>
</dbReference>
<keyword evidence="1" id="KW-0343">GTPase activation</keyword>
<gene>
    <name evidence="6" type="ORF">FNU76_18470</name>
</gene>
<keyword evidence="7" id="KW-1185">Reference proteome</keyword>
<evidence type="ECO:0008006" key="8">
    <source>
        <dbReference type="Google" id="ProtNLM"/>
    </source>
</evidence>
<evidence type="ECO:0000256" key="2">
    <source>
        <dbReference type="ARBA" id="ARBA00022614"/>
    </source>
</evidence>
<dbReference type="GO" id="GO:0005096">
    <property type="term" value="F:GTPase activator activity"/>
    <property type="evidence" value="ECO:0007669"/>
    <property type="project" value="UniProtKB-KW"/>
</dbReference>
<dbReference type="GO" id="GO:0048471">
    <property type="term" value="C:perinuclear region of cytoplasm"/>
    <property type="evidence" value="ECO:0007669"/>
    <property type="project" value="TreeGrafter"/>
</dbReference>
<keyword evidence="2" id="KW-0433">Leucine-rich repeat</keyword>
<accession>A0A516SJ32</accession>
<proteinExistence type="predicted"/>
<evidence type="ECO:0000256" key="5">
    <source>
        <dbReference type="SAM" id="MobiDB-lite"/>
    </source>
</evidence>
<reference evidence="7" key="1">
    <citation type="submission" date="2019-07" db="EMBL/GenBank/DDBJ databases">
        <title>Chitinimonas sp. nov., isolated from Ny-Alesund, arctica soil.</title>
        <authorList>
            <person name="Xu Q."/>
            <person name="Peng F."/>
        </authorList>
    </citation>
    <scope>NUCLEOTIDE SEQUENCE [LARGE SCALE GENOMIC DNA]</scope>
    <source>
        <strain evidence="7">R3-44</strain>
    </source>
</reference>
<dbReference type="GO" id="GO:0031267">
    <property type="term" value="F:small GTPase binding"/>
    <property type="evidence" value="ECO:0007669"/>
    <property type="project" value="TreeGrafter"/>
</dbReference>
<evidence type="ECO:0000313" key="6">
    <source>
        <dbReference type="EMBL" id="QDQ28169.1"/>
    </source>
</evidence>
<keyword evidence="4" id="KW-0175">Coiled coil</keyword>
<evidence type="ECO:0000256" key="1">
    <source>
        <dbReference type="ARBA" id="ARBA00022468"/>
    </source>
</evidence>
<sequence>MERFSGLPATGLPASGLPPTGLPATGSPAGPGANFPATGMTGNPIHPGVARVSRNDPALTRIEIQRLGDGDAEGLAQALASNQHLTKLSLVNCTLTPPGARMLVAALAKHASVTKFDLSNIPVSAAVMRELADGLKSPNPLRKLVLHRCRLDIHGAREVAELLKCNQDLHTLKLSHNEIGVEGARDLADAIAGNNALATVSLIACQLGPEGKQIMLEAESRHRNLIAIEVDDTAATQEGERRDEMQVFRTLYGVGRAKANGEAAGQSAGKAIKRRGKAMPKQPGTDVVNLPASRGSPVKTPSPASRPQRQLDANAQAWAGGRFHNLLNALLEVGRWIGGVNPGVVAEPRQALAEIEGPGEKARQADETVARLNDSLNKKQAELDALRDELAVWRYPALSHANLEPVEPAATAPPVPIDMTKSKASLATQRQCLIYRLERNQRNLKRSEEELSKLQCGMQEVRGSNLLSLLTNRSDEREKRLIAMARVEQARLQTTCKADQARLDALELRAIAMDQNEREFTEADILRLQKSLAASRATQASLTREWRAKANAAYQARQQLQHTLSTLNALQQDIESKQRTGLSADTYHFAIFLDRIKQINDARIDYRPPVCLICHVGATPVQDEHNRRLQSFLVQLQRDLTRLGATVWLDLDTLDDSRERYLNSLAECDHMIWVGTPDLRDRSLEPAAEGGENPVQTELGHFLGQIHLRPACVLPLLFEGEAATSIPAPFLERHDWLDFRSDYMRSMAQPLGLISCLFGIDATKADYRQAAERLERQLGVGSLAKARSAPPPDGAAGMIAFRWFLLGCRELMARREMAQPTCYLSSAVQKPALQDQLDRLRDDLQSLGLKVWGGDRGRQEPSKVEEADFVILFGSSDTKRQAGLYGSTVARELAAARAHCIPLLPLMFEGTPETVFPEDLGRVVVHDFRRSDQYNQRMSSLHKPRGLIPAMYGLTSDDKSYQALVEGLEKAPKP</sequence>
<dbReference type="Gene3D" id="3.80.10.10">
    <property type="entry name" value="Ribonuclease Inhibitor"/>
    <property type="match status" value="2"/>
</dbReference>
<evidence type="ECO:0000256" key="4">
    <source>
        <dbReference type="SAM" id="Coils"/>
    </source>
</evidence>
<dbReference type="KEGG" id="cari:FNU76_18470"/>